<evidence type="ECO:0008006" key="3">
    <source>
        <dbReference type="Google" id="ProtNLM"/>
    </source>
</evidence>
<dbReference type="Proteomes" id="UP000735302">
    <property type="component" value="Unassembled WGS sequence"/>
</dbReference>
<comment type="caution">
    <text evidence="1">The sequence shown here is derived from an EMBL/GenBank/DDBJ whole genome shotgun (WGS) entry which is preliminary data.</text>
</comment>
<sequence length="150" mass="17203">MEVYKVYLDWCRERENAECASRQVFNDVLDAENYAIFRPRKDLCDTCESSEACNTDEATYLTHRLRKEQAQNSKSEDKLLAAGSNGKIRMICLDLQAVLLAPALKASALYYRTKLCSTIILYMMSLRNMLSAMFGMRPKGDCRQMNLPHV</sequence>
<dbReference type="AlphaFoldDB" id="A0AAV3Y9U5"/>
<protein>
    <recommendedName>
        <fullName evidence="3">DNA primase/nucleoside triphosphatase C-terminal domain-containing protein</fullName>
    </recommendedName>
</protein>
<reference evidence="1 2" key="1">
    <citation type="journal article" date="2021" name="Elife">
        <title>Chloroplast acquisition without the gene transfer in kleptoplastic sea slugs, Plakobranchus ocellatus.</title>
        <authorList>
            <person name="Maeda T."/>
            <person name="Takahashi S."/>
            <person name="Yoshida T."/>
            <person name="Shimamura S."/>
            <person name="Takaki Y."/>
            <person name="Nagai Y."/>
            <person name="Toyoda A."/>
            <person name="Suzuki Y."/>
            <person name="Arimoto A."/>
            <person name="Ishii H."/>
            <person name="Satoh N."/>
            <person name="Nishiyama T."/>
            <person name="Hasebe M."/>
            <person name="Maruyama T."/>
            <person name="Minagawa J."/>
            <person name="Obokata J."/>
            <person name="Shigenobu S."/>
        </authorList>
    </citation>
    <scope>NUCLEOTIDE SEQUENCE [LARGE SCALE GENOMIC DNA]</scope>
</reference>
<accession>A0AAV3Y9U5</accession>
<name>A0AAV3Y9U5_9GAST</name>
<gene>
    <name evidence="1" type="ORF">PoB_000554400</name>
</gene>
<proteinExistence type="predicted"/>
<keyword evidence="2" id="KW-1185">Reference proteome</keyword>
<organism evidence="1 2">
    <name type="scientific">Plakobranchus ocellatus</name>
    <dbReference type="NCBI Taxonomy" id="259542"/>
    <lineage>
        <taxon>Eukaryota</taxon>
        <taxon>Metazoa</taxon>
        <taxon>Spiralia</taxon>
        <taxon>Lophotrochozoa</taxon>
        <taxon>Mollusca</taxon>
        <taxon>Gastropoda</taxon>
        <taxon>Heterobranchia</taxon>
        <taxon>Euthyneura</taxon>
        <taxon>Panpulmonata</taxon>
        <taxon>Sacoglossa</taxon>
        <taxon>Placobranchoidea</taxon>
        <taxon>Plakobranchidae</taxon>
        <taxon>Plakobranchus</taxon>
    </lineage>
</organism>
<dbReference type="EMBL" id="BLXT01000631">
    <property type="protein sequence ID" value="GFN79038.1"/>
    <property type="molecule type" value="Genomic_DNA"/>
</dbReference>
<evidence type="ECO:0000313" key="1">
    <source>
        <dbReference type="EMBL" id="GFN79038.1"/>
    </source>
</evidence>
<evidence type="ECO:0000313" key="2">
    <source>
        <dbReference type="Proteomes" id="UP000735302"/>
    </source>
</evidence>